<reference evidence="2" key="1">
    <citation type="submission" date="2022-04" db="EMBL/GenBank/DDBJ databases">
        <authorList>
            <person name="Ren T."/>
        </authorList>
    </citation>
    <scope>NUCLEOTIDE SEQUENCE</scope>
    <source>
        <strain evidence="2">F63249</strain>
    </source>
</reference>
<sequence length="260" mass="29836">MRILNIGLVCMFVGLCVSCKSARSIVTKGEVDDKLSARQLIKENGKQDAKFKTLQAKVKIDVIQDLKESSYTVNLRMEKDKTIWISATLGLARAMITPDSVKFYDKINNQYFDGDYKLLSDLLGVDLDYKKVQSLLIGEALFNLKDDNYIISTNDKSYILQPKNQGALLELFLLFNPSHFKMDSQQLLQPLKKRFLQIDYLSYQQVEKEILPKNLKIIAVEDSEELNVVMEYKSVSVNEDVRFPFRIPSGFEEIILENAK</sequence>
<keyword evidence="1" id="KW-0732">Signal</keyword>
<dbReference type="Proteomes" id="UP001203687">
    <property type="component" value="Unassembled WGS sequence"/>
</dbReference>
<dbReference type="EMBL" id="JALPQF010000015">
    <property type="protein sequence ID" value="MCK8481831.1"/>
    <property type="molecule type" value="Genomic_DNA"/>
</dbReference>
<keyword evidence="3" id="KW-1185">Reference proteome</keyword>
<name>A0ABT0HBW8_9FLAO</name>
<proteinExistence type="predicted"/>
<dbReference type="SUPFAM" id="SSF89392">
    <property type="entry name" value="Prokaryotic lipoproteins and lipoprotein localization factors"/>
    <property type="match status" value="1"/>
</dbReference>
<dbReference type="Gene3D" id="2.50.20.10">
    <property type="entry name" value="Lipoprotein localisation LolA/LolB/LppX"/>
    <property type="match status" value="1"/>
</dbReference>
<dbReference type="InterPro" id="IPR029046">
    <property type="entry name" value="LolA/LolB/LppX"/>
</dbReference>
<comment type="caution">
    <text evidence="2">The sequence shown here is derived from an EMBL/GenBank/DDBJ whole genome shotgun (WGS) entry which is preliminary data.</text>
</comment>
<dbReference type="RefSeq" id="WP_248413641.1">
    <property type="nucleotide sequence ID" value="NZ_JALPQF010000015.1"/>
</dbReference>
<gene>
    <name evidence="2" type="ORF">MUY34_14455</name>
</gene>
<evidence type="ECO:0000313" key="3">
    <source>
        <dbReference type="Proteomes" id="UP001203687"/>
    </source>
</evidence>
<accession>A0ABT0HBW8</accession>
<dbReference type="Pfam" id="PF14125">
    <property type="entry name" value="DUF4292"/>
    <property type="match status" value="1"/>
</dbReference>
<organism evidence="2 3">
    <name type="scientific">Psychroserpens algicola</name>
    <dbReference type="NCBI Taxonomy" id="1719034"/>
    <lineage>
        <taxon>Bacteria</taxon>
        <taxon>Pseudomonadati</taxon>
        <taxon>Bacteroidota</taxon>
        <taxon>Flavobacteriia</taxon>
        <taxon>Flavobacteriales</taxon>
        <taxon>Flavobacteriaceae</taxon>
        <taxon>Psychroserpens</taxon>
    </lineage>
</organism>
<evidence type="ECO:0000313" key="2">
    <source>
        <dbReference type="EMBL" id="MCK8481831.1"/>
    </source>
</evidence>
<dbReference type="InterPro" id="IPR025634">
    <property type="entry name" value="DUF4292"/>
</dbReference>
<protein>
    <submittedName>
        <fullName evidence="2">DUF4292 domain-containing protein</fullName>
    </submittedName>
</protein>
<evidence type="ECO:0000256" key="1">
    <source>
        <dbReference type="ARBA" id="ARBA00022729"/>
    </source>
</evidence>